<dbReference type="AlphaFoldDB" id="A0A0P9GK48"/>
<dbReference type="Pfam" id="PF21352">
    <property type="entry name" value="Zn_ribbon_Thio2"/>
    <property type="match status" value="1"/>
</dbReference>
<keyword evidence="3" id="KW-0249">Electron transport</keyword>
<dbReference type="InterPro" id="IPR013766">
    <property type="entry name" value="Thioredoxin_domain"/>
</dbReference>
<keyword evidence="2" id="KW-0813">Transport</keyword>
<organism evidence="8 9">
    <name type="scientific">Thiohalorhabdus denitrificans</name>
    <dbReference type="NCBI Taxonomy" id="381306"/>
    <lineage>
        <taxon>Bacteria</taxon>
        <taxon>Pseudomonadati</taxon>
        <taxon>Pseudomonadota</taxon>
        <taxon>Gammaproteobacteria</taxon>
        <taxon>Thiohalorhabdales</taxon>
        <taxon>Thiohalorhabdaceae</taxon>
        <taxon>Thiohalorhabdus</taxon>
    </lineage>
</organism>
<dbReference type="NCBIfam" id="NF008229">
    <property type="entry name" value="PRK10996.1"/>
    <property type="match status" value="1"/>
</dbReference>
<dbReference type="RefSeq" id="WP_054965864.1">
    <property type="nucleotide sequence ID" value="NZ_FMUN01000008.1"/>
</dbReference>
<dbReference type="InterPro" id="IPR036249">
    <property type="entry name" value="Thioredoxin-like_sf"/>
</dbReference>
<dbReference type="Gene3D" id="2.30.30.380">
    <property type="entry name" value="Zn-finger domain of Sec23/24"/>
    <property type="match status" value="1"/>
</dbReference>
<dbReference type="PANTHER" id="PTHR45663">
    <property type="entry name" value="GEO12009P1"/>
    <property type="match status" value="1"/>
</dbReference>
<sequence>MADSLHIPCPQCGAVNRIPADRLGQGPVCGRCKAALVPDKPVEVTDATFHQQVERCDLPVVADFWAGWCQPCQTMAPVVDAAARNLRPDVRVVKVDTERSQQTAARFGIRSIPTIILFRGGKEVDRVSGAMQANQFEPWIRERVA</sequence>
<evidence type="ECO:0000313" key="8">
    <source>
        <dbReference type="EMBL" id="SCY62159.1"/>
    </source>
</evidence>
<keyword evidence="9" id="KW-1185">Reference proteome</keyword>
<evidence type="ECO:0000256" key="4">
    <source>
        <dbReference type="ARBA" id="ARBA00023157"/>
    </source>
</evidence>
<evidence type="ECO:0000313" key="9">
    <source>
        <dbReference type="Proteomes" id="UP000183104"/>
    </source>
</evidence>
<accession>A0A0P9GK48</accession>
<protein>
    <recommendedName>
        <fullName evidence="6">Thioredoxin</fullName>
    </recommendedName>
</protein>
<dbReference type="PROSITE" id="PS51352">
    <property type="entry name" value="THIOREDOXIN_2"/>
    <property type="match status" value="1"/>
</dbReference>
<proteinExistence type="inferred from homology"/>
<evidence type="ECO:0000256" key="5">
    <source>
        <dbReference type="ARBA" id="ARBA00023284"/>
    </source>
</evidence>
<dbReference type="STRING" id="381306.AN478_06800"/>
<dbReference type="SUPFAM" id="SSF52833">
    <property type="entry name" value="Thioredoxin-like"/>
    <property type="match status" value="1"/>
</dbReference>
<gene>
    <name evidence="8" type="ORF">SAMN05661077_2723</name>
</gene>
<name>A0A0P9GK48_9GAMM</name>
<dbReference type="PRINTS" id="PR00421">
    <property type="entry name" value="THIOREDOXIN"/>
</dbReference>
<evidence type="ECO:0000256" key="1">
    <source>
        <dbReference type="ARBA" id="ARBA00008987"/>
    </source>
</evidence>
<dbReference type="InterPro" id="IPR005746">
    <property type="entry name" value="Thioredoxin"/>
</dbReference>
<dbReference type="EMBL" id="FMUN01000008">
    <property type="protein sequence ID" value="SCY62159.1"/>
    <property type="molecule type" value="Genomic_DNA"/>
</dbReference>
<dbReference type="Proteomes" id="UP000183104">
    <property type="component" value="Unassembled WGS sequence"/>
</dbReference>
<dbReference type="FunFam" id="3.40.30.10:FF:000001">
    <property type="entry name" value="Thioredoxin"/>
    <property type="match status" value="1"/>
</dbReference>
<feature type="domain" description="Thioredoxin" evidence="7">
    <location>
        <begin position="31"/>
        <end position="145"/>
    </location>
</feature>
<evidence type="ECO:0000256" key="2">
    <source>
        <dbReference type="ARBA" id="ARBA00022448"/>
    </source>
</evidence>
<dbReference type="Pfam" id="PF00085">
    <property type="entry name" value="Thioredoxin"/>
    <property type="match status" value="1"/>
</dbReference>
<dbReference type="OrthoDB" id="9790390at2"/>
<evidence type="ECO:0000256" key="6">
    <source>
        <dbReference type="NCBIfam" id="TIGR01068"/>
    </source>
</evidence>
<dbReference type="Gene3D" id="3.40.30.10">
    <property type="entry name" value="Glutaredoxin"/>
    <property type="match status" value="1"/>
</dbReference>
<dbReference type="GO" id="GO:0015035">
    <property type="term" value="F:protein-disulfide reductase activity"/>
    <property type="evidence" value="ECO:0007669"/>
    <property type="project" value="UniProtKB-UniRule"/>
</dbReference>
<dbReference type="CDD" id="cd02947">
    <property type="entry name" value="TRX_family"/>
    <property type="match status" value="1"/>
</dbReference>
<comment type="similarity">
    <text evidence="1">Belongs to the thioredoxin family.</text>
</comment>
<dbReference type="NCBIfam" id="TIGR01068">
    <property type="entry name" value="thioredoxin"/>
    <property type="match status" value="1"/>
</dbReference>
<dbReference type="PATRIC" id="fig|381306.5.peg.2784"/>
<evidence type="ECO:0000259" key="7">
    <source>
        <dbReference type="PROSITE" id="PS51352"/>
    </source>
</evidence>
<evidence type="ECO:0000256" key="3">
    <source>
        <dbReference type="ARBA" id="ARBA00022982"/>
    </source>
</evidence>
<dbReference type="PANTHER" id="PTHR45663:SF11">
    <property type="entry name" value="GEO12009P1"/>
    <property type="match status" value="1"/>
</dbReference>
<keyword evidence="5" id="KW-0676">Redox-active center</keyword>
<dbReference type="GO" id="GO:0005737">
    <property type="term" value="C:cytoplasm"/>
    <property type="evidence" value="ECO:0007669"/>
    <property type="project" value="TreeGrafter"/>
</dbReference>
<reference evidence="9" key="1">
    <citation type="submission" date="2016-10" db="EMBL/GenBank/DDBJ databases">
        <authorList>
            <person name="Varghese N."/>
        </authorList>
    </citation>
    <scope>NUCLEOTIDE SEQUENCE [LARGE SCALE GENOMIC DNA]</scope>
    <source>
        <strain evidence="9">HL 19</strain>
    </source>
</reference>
<keyword evidence="4" id="KW-1015">Disulfide bond</keyword>
<dbReference type="InterPro" id="IPR049299">
    <property type="entry name" value="Thio2_N"/>
</dbReference>